<evidence type="ECO:0000256" key="1">
    <source>
        <dbReference type="ARBA" id="ARBA00001602"/>
    </source>
</evidence>
<dbReference type="Proteomes" id="UP000790096">
    <property type="component" value="Unassembled WGS sequence"/>
</dbReference>
<dbReference type="GO" id="GO:0008881">
    <property type="term" value="F:glutamate racemase activity"/>
    <property type="evidence" value="ECO:0007669"/>
    <property type="project" value="UniProtKB-EC"/>
</dbReference>
<dbReference type="PANTHER" id="PTHR21198">
    <property type="entry name" value="GLUTAMATE RACEMASE"/>
    <property type="match status" value="1"/>
</dbReference>
<dbReference type="InterPro" id="IPR015942">
    <property type="entry name" value="Asp/Glu/hydantoin_racemase"/>
</dbReference>
<comment type="catalytic activity">
    <reaction evidence="1 7">
        <text>L-glutamate = D-glutamate</text>
        <dbReference type="Rhea" id="RHEA:12813"/>
        <dbReference type="ChEBI" id="CHEBI:29985"/>
        <dbReference type="ChEBI" id="CHEBI:29986"/>
        <dbReference type="EC" id="5.1.1.3"/>
    </reaction>
</comment>
<dbReference type="SUPFAM" id="SSF53681">
    <property type="entry name" value="Aspartate/glutamate racemase"/>
    <property type="match status" value="2"/>
</dbReference>
<feature type="active site" description="Proton donor/acceptor" evidence="7">
    <location>
        <position position="90"/>
    </location>
</feature>
<keyword evidence="6 7" id="KW-0961">Cell wall biogenesis/degradation</keyword>
<evidence type="ECO:0000256" key="4">
    <source>
        <dbReference type="ARBA" id="ARBA00022984"/>
    </source>
</evidence>
<keyword evidence="4 7" id="KW-0573">Peptidoglycan synthesis</keyword>
<comment type="similarity">
    <text evidence="7">Belongs to the aspartate/glutamate racemases family.</text>
</comment>
<gene>
    <name evidence="7" type="primary">murI</name>
    <name evidence="8" type="ORF">HH682_09185</name>
</gene>
<protein>
    <recommendedName>
        <fullName evidence="2 7">Glutamate racemase</fullName>
        <ecNumber evidence="2 7">5.1.1.3</ecNumber>
    </recommendedName>
</protein>
<dbReference type="Gene3D" id="3.40.50.1860">
    <property type="match status" value="2"/>
</dbReference>
<accession>A0ABS5SX27</accession>
<dbReference type="Pfam" id="PF01177">
    <property type="entry name" value="Asp_Glu_race"/>
    <property type="match status" value="1"/>
</dbReference>
<comment type="function">
    <text evidence="7">Provides the (R)-glutamate required for cell wall biosynthesis.</text>
</comment>
<comment type="caution">
    <text evidence="8">The sequence shown here is derived from an EMBL/GenBank/DDBJ whole genome shotgun (WGS) entry which is preliminary data.</text>
</comment>
<dbReference type="InterPro" id="IPR004391">
    <property type="entry name" value="Glu_race"/>
</dbReference>
<evidence type="ECO:0000256" key="3">
    <source>
        <dbReference type="ARBA" id="ARBA00022960"/>
    </source>
</evidence>
<keyword evidence="3 7" id="KW-0133">Cell shape</keyword>
<evidence type="ECO:0000313" key="8">
    <source>
        <dbReference type="EMBL" id="MBT0724604.1"/>
    </source>
</evidence>
<feature type="binding site" evidence="7">
    <location>
        <begin position="203"/>
        <end position="204"/>
    </location>
    <ligand>
        <name>substrate</name>
    </ligand>
</feature>
<feature type="binding site" evidence="7">
    <location>
        <begin position="58"/>
        <end position="59"/>
    </location>
    <ligand>
        <name>substrate</name>
    </ligand>
</feature>
<dbReference type="NCBIfam" id="TIGR00067">
    <property type="entry name" value="glut_race"/>
    <property type="match status" value="1"/>
</dbReference>
<dbReference type="PROSITE" id="PS00924">
    <property type="entry name" value="ASP_GLU_RACEMASE_2"/>
    <property type="match status" value="1"/>
</dbReference>
<comment type="pathway">
    <text evidence="7">Cell wall biogenesis; peptidoglycan biosynthesis.</text>
</comment>
<dbReference type="RefSeq" id="WP_214237270.1">
    <property type="nucleotide sequence ID" value="NZ_JABBFR010000010.1"/>
</dbReference>
<feature type="active site" description="Proton donor/acceptor" evidence="7">
    <location>
        <position position="202"/>
    </location>
</feature>
<organism evidence="8 9">
    <name type="scientific">Rosenbergiella gaditana</name>
    <dbReference type="NCBI Taxonomy" id="2726987"/>
    <lineage>
        <taxon>Bacteria</taxon>
        <taxon>Pseudomonadati</taxon>
        <taxon>Pseudomonadota</taxon>
        <taxon>Gammaproteobacteria</taxon>
        <taxon>Enterobacterales</taxon>
        <taxon>Erwiniaceae</taxon>
        <taxon>Rosenbergiella</taxon>
    </lineage>
</organism>
<dbReference type="EMBL" id="JABBFR010000010">
    <property type="protein sequence ID" value="MBT0724604.1"/>
    <property type="molecule type" value="Genomic_DNA"/>
</dbReference>
<evidence type="ECO:0000256" key="5">
    <source>
        <dbReference type="ARBA" id="ARBA00023235"/>
    </source>
</evidence>
<dbReference type="InterPro" id="IPR018187">
    <property type="entry name" value="Asp/Glu_racemase_AS_1"/>
</dbReference>
<evidence type="ECO:0000313" key="9">
    <source>
        <dbReference type="Proteomes" id="UP000790096"/>
    </source>
</evidence>
<dbReference type="EC" id="5.1.1.3" evidence="2 7"/>
<sequence>MVIPIQLPSEEFSPNRETAPTILIIDSGVGGLSVYDEIATLLPTARYLYVFDNAGFPYGTKEESFIIERVVQITQQMAEAYTIDLAVIACNTASTITLPRLRETFSFPVIGVVPAIKPAAQLTRNGVVGLLATQGTIRREYTYELIKQFATGCQIEMLGASALVELAERKLHRQDVCLNEVRAAVMAWLRLPTVPDTIILGCTHFPLLKEELEYVFPKDTLFVDSGIAIARRAVFLLKDKGMATASQPSNIAFCTFEDEKSALLLPVLRQYRFERLENISNNERFARISSN</sequence>
<keyword evidence="5 7" id="KW-0413">Isomerase</keyword>
<dbReference type="PANTHER" id="PTHR21198:SF2">
    <property type="entry name" value="GLUTAMATE RACEMASE"/>
    <property type="match status" value="1"/>
</dbReference>
<feature type="binding site" evidence="7">
    <location>
        <begin position="26"/>
        <end position="27"/>
    </location>
    <ligand>
        <name>substrate</name>
    </ligand>
</feature>
<name>A0ABS5SX27_9GAMM</name>
<dbReference type="PROSITE" id="PS00923">
    <property type="entry name" value="ASP_GLU_RACEMASE_1"/>
    <property type="match status" value="1"/>
</dbReference>
<dbReference type="HAMAP" id="MF_00258">
    <property type="entry name" value="Glu_racemase"/>
    <property type="match status" value="1"/>
</dbReference>
<evidence type="ECO:0000256" key="6">
    <source>
        <dbReference type="ARBA" id="ARBA00023316"/>
    </source>
</evidence>
<evidence type="ECO:0000256" key="2">
    <source>
        <dbReference type="ARBA" id="ARBA00013090"/>
    </source>
</evidence>
<evidence type="ECO:0000256" key="7">
    <source>
        <dbReference type="HAMAP-Rule" id="MF_00258"/>
    </source>
</evidence>
<feature type="binding site" evidence="7">
    <location>
        <begin position="91"/>
        <end position="92"/>
    </location>
    <ligand>
        <name>substrate</name>
    </ligand>
</feature>
<reference evidence="8 9" key="1">
    <citation type="submission" date="2020-04" db="EMBL/GenBank/DDBJ databases">
        <title>Genome sequencing of Rosenbergiella species.</title>
        <authorList>
            <person name="Alvarez-Perez S."/>
            <person name="Lievens B."/>
        </authorList>
    </citation>
    <scope>NUCLEOTIDE SEQUENCE [LARGE SCALE GENOMIC DNA]</scope>
    <source>
        <strain evidence="8 9">S61</strain>
    </source>
</reference>
<dbReference type="InterPro" id="IPR001920">
    <property type="entry name" value="Asp/Glu_race"/>
</dbReference>
<keyword evidence="9" id="KW-1185">Reference proteome</keyword>
<proteinExistence type="inferred from homology"/>
<dbReference type="InterPro" id="IPR033134">
    <property type="entry name" value="Asp/Glu_racemase_AS_2"/>
</dbReference>